<feature type="region of interest" description="Disordered" evidence="1">
    <location>
        <begin position="51"/>
        <end position="74"/>
    </location>
</feature>
<evidence type="ECO:0000256" key="1">
    <source>
        <dbReference type="SAM" id="MobiDB-lite"/>
    </source>
</evidence>
<dbReference type="EMBL" id="QKYT01000684">
    <property type="protein sequence ID" value="RIA82258.1"/>
    <property type="molecule type" value="Genomic_DNA"/>
</dbReference>
<evidence type="ECO:0000313" key="3">
    <source>
        <dbReference type="Proteomes" id="UP000265703"/>
    </source>
</evidence>
<protein>
    <submittedName>
        <fullName evidence="2">Uncharacterized protein</fullName>
    </submittedName>
</protein>
<organism evidence="2 3">
    <name type="scientific">Glomus cerebriforme</name>
    <dbReference type="NCBI Taxonomy" id="658196"/>
    <lineage>
        <taxon>Eukaryota</taxon>
        <taxon>Fungi</taxon>
        <taxon>Fungi incertae sedis</taxon>
        <taxon>Mucoromycota</taxon>
        <taxon>Glomeromycotina</taxon>
        <taxon>Glomeromycetes</taxon>
        <taxon>Glomerales</taxon>
        <taxon>Glomeraceae</taxon>
        <taxon>Glomus</taxon>
    </lineage>
</organism>
<comment type="caution">
    <text evidence="2">The sequence shown here is derived from an EMBL/GenBank/DDBJ whole genome shotgun (WGS) entry which is preliminary data.</text>
</comment>
<reference evidence="2 3" key="1">
    <citation type="submission" date="2018-06" db="EMBL/GenBank/DDBJ databases">
        <title>Comparative genomics reveals the genomic features of Rhizophagus irregularis, R. cerebriforme, R. diaphanum and Gigaspora rosea, and their symbiotic lifestyle signature.</title>
        <authorList>
            <person name="Morin E."/>
            <person name="San Clemente H."/>
            <person name="Chen E.C.H."/>
            <person name="De La Providencia I."/>
            <person name="Hainaut M."/>
            <person name="Kuo A."/>
            <person name="Kohler A."/>
            <person name="Murat C."/>
            <person name="Tang N."/>
            <person name="Roy S."/>
            <person name="Loubradou J."/>
            <person name="Henrissat B."/>
            <person name="Grigoriev I.V."/>
            <person name="Corradi N."/>
            <person name="Roux C."/>
            <person name="Martin F.M."/>
        </authorList>
    </citation>
    <scope>NUCLEOTIDE SEQUENCE [LARGE SCALE GENOMIC DNA]</scope>
    <source>
        <strain evidence="2 3">DAOM 227022</strain>
    </source>
</reference>
<name>A0A397S8G6_9GLOM</name>
<accession>A0A397S8G6</accession>
<dbReference type="AlphaFoldDB" id="A0A397S8G6"/>
<sequence length="74" mass="8231">MGVENERKFSYENSELKTFSSEYSGLKTFSSGNSESEKKHSALGIQNWKETFSSGNSESEKKHKFGSGNLGLET</sequence>
<gene>
    <name evidence="2" type="ORF">C1645_835632</name>
</gene>
<proteinExistence type="predicted"/>
<evidence type="ECO:0000313" key="2">
    <source>
        <dbReference type="EMBL" id="RIA82258.1"/>
    </source>
</evidence>
<dbReference type="Proteomes" id="UP000265703">
    <property type="component" value="Unassembled WGS sequence"/>
</dbReference>
<keyword evidence="3" id="KW-1185">Reference proteome</keyword>